<dbReference type="Gene3D" id="3.60.21.10">
    <property type="match status" value="1"/>
</dbReference>
<dbReference type="InterPro" id="IPR029052">
    <property type="entry name" value="Metallo-depent_PP-like"/>
</dbReference>
<dbReference type="PROSITE" id="PS50015">
    <property type="entry name" value="SAP_B"/>
    <property type="match status" value="1"/>
</dbReference>
<keyword evidence="5 15" id="KW-0732">Signal</keyword>
<keyword evidence="17" id="KW-1185">Reference proteome</keyword>
<organism evidence="17 18">
    <name type="scientific">Acrobeloides nanus</name>
    <dbReference type="NCBI Taxonomy" id="290746"/>
    <lineage>
        <taxon>Eukaryota</taxon>
        <taxon>Metazoa</taxon>
        <taxon>Ecdysozoa</taxon>
        <taxon>Nematoda</taxon>
        <taxon>Chromadorea</taxon>
        <taxon>Rhabditida</taxon>
        <taxon>Tylenchina</taxon>
        <taxon>Cephalobomorpha</taxon>
        <taxon>Cephaloboidea</taxon>
        <taxon>Cephalobidae</taxon>
        <taxon>Acrobeloides</taxon>
    </lineage>
</organism>
<evidence type="ECO:0000256" key="14">
    <source>
        <dbReference type="PIRSR" id="PIRSR000948-2"/>
    </source>
</evidence>
<feature type="disulfide bond" evidence="14">
    <location>
        <begin position="28"/>
        <end position="104"/>
    </location>
</feature>
<dbReference type="GO" id="GO:0016798">
    <property type="term" value="F:hydrolase activity, acting on glycosyl bonds"/>
    <property type="evidence" value="ECO:0007669"/>
    <property type="project" value="UniProtKB-KW"/>
</dbReference>
<sequence>MRSFLIIFFSFLLLGNGLPVGNLDSSQCTVCGILVDLIHDVLGDQTLDACLADVVAFVCWDILKIEDQFVCNGIINSFQDDFIYVLKTVINQPGELCSLLIEDCGTFNNPYNVTWTLNMPGIKPPKKQLQPPSPGKPTLKILHVSDLHVDSQYVIGTEASCSEPSCCRRANNTHDFISKINVPAGQWGTEGHCETPYWLLENMLQWISKNHTDLDYILVTGDLESSADWDYKRETHQEYVRNISDLFKEYFPNIPTYFAVGNHEGVPVDNFAPSSLPERFHMGWLYDTMADSWQDWVPQGANGLDLVRFNGCYMKKIYPRLRIISLNNILGDPMNFYLYINQTDPDGTMTWLIDQLAEAEYYGDKVQIIAHVPPGESEAFESWSMVYYNAVNRFEDTIAGQYFGHTHKIAYKIFEDTIAGQYFGHTHKIAYKMFYEDPNNYTSRPTSVLFAAASVVPEDNPTYRIYTIDGNYTGSTFQTIDYADYFANVTLANINGEPSWVPIFTSVMEEYGLESMYPEAWNNLILRLEKNNTLFDLYFKNYFRSNLKTWNLSTKQEILCQMRTGHHNDQLCSDINALTSFNKFKNTKRYSKNKKAPDHIPSREEILIQLKQVRHKYKFSQKNDTKCPI</sequence>
<dbReference type="SUPFAM" id="SSF47862">
    <property type="entry name" value="Saposin"/>
    <property type="match status" value="1"/>
</dbReference>
<name>A0A914DRP3_9BILA</name>
<dbReference type="InterPro" id="IPR041805">
    <property type="entry name" value="ASMase/PPN1_MPP"/>
</dbReference>
<feature type="binding site" evidence="13">
    <location>
        <position position="148"/>
    </location>
    <ligand>
        <name>Zn(2+)</name>
        <dbReference type="ChEBI" id="CHEBI:29105"/>
        <label>1</label>
    </ligand>
</feature>
<dbReference type="GO" id="GO:0005764">
    <property type="term" value="C:lysosome"/>
    <property type="evidence" value="ECO:0007669"/>
    <property type="project" value="TreeGrafter"/>
</dbReference>
<feature type="disulfide bond" evidence="14">
    <location>
        <begin position="31"/>
        <end position="97"/>
    </location>
</feature>
<keyword evidence="8 14" id="KW-1015">Disulfide bond</keyword>
<dbReference type="EC" id="3.1.4.12" evidence="12"/>
<protein>
    <recommendedName>
        <fullName evidence="12">Sphingomyelin phosphodiesterase</fullName>
        <ecNumber evidence="12">3.1.4.12</ecNumber>
    </recommendedName>
</protein>
<evidence type="ECO:0000256" key="5">
    <source>
        <dbReference type="ARBA" id="ARBA00022729"/>
    </source>
</evidence>
<evidence type="ECO:0000256" key="9">
    <source>
        <dbReference type="ARBA" id="ARBA00023180"/>
    </source>
</evidence>
<keyword evidence="3" id="KW-0964">Secreted</keyword>
<evidence type="ECO:0000256" key="8">
    <source>
        <dbReference type="ARBA" id="ARBA00023157"/>
    </source>
</evidence>
<feature type="binding site" evidence="13">
    <location>
        <position position="146"/>
    </location>
    <ligand>
        <name>Zn(2+)</name>
        <dbReference type="ChEBI" id="CHEBI:29105"/>
        <label>1</label>
    </ligand>
</feature>
<dbReference type="GO" id="GO:0006685">
    <property type="term" value="P:sphingomyelin catabolic process"/>
    <property type="evidence" value="ECO:0007669"/>
    <property type="project" value="UniProtKB-UniRule"/>
</dbReference>
<dbReference type="PANTHER" id="PTHR10340">
    <property type="entry name" value="SPHINGOMYELIN PHOSPHODIESTERASE"/>
    <property type="match status" value="1"/>
</dbReference>
<feature type="chain" id="PRO_5037126458" description="Sphingomyelin phosphodiesterase" evidence="15">
    <location>
        <begin position="18"/>
        <end position="629"/>
    </location>
</feature>
<evidence type="ECO:0000256" key="4">
    <source>
        <dbReference type="ARBA" id="ARBA00022723"/>
    </source>
</evidence>
<dbReference type="InterPro" id="IPR008139">
    <property type="entry name" value="SaposinB_dom"/>
</dbReference>
<dbReference type="GO" id="GO:0061750">
    <property type="term" value="F:acid sphingomyelin phosphodiesterase activity"/>
    <property type="evidence" value="ECO:0007669"/>
    <property type="project" value="TreeGrafter"/>
</dbReference>
<keyword evidence="6 12" id="KW-0378">Hydrolase</keyword>
<dbReference type="Proteomes" id="UP000887540">
    <property type="component" value="Unplaced"/>
</dbReference>
<keyword evidence="9" id="KW-0325">Glycoprotein</keyword>
<dbReference type="GO" id="GO:0046513">
    <property type="term" value="P:ceramide biosynthetic process"/>
    <property type="evidence" value="ECO:0007669"/>
    <property type="project" value="TreeGrafter"/>
</dbReference>
<reference evidence="18" key="1">
    <citation type="submission" date="2022-11" db="UniProtKB">
        <authorList>
            <consortium name="WormBaseParasite"/>
        </authorList>
    </citation>
    <scope>IDENTIFICATION</scope>
</reference>
<evidence type="ECO:0000256" key="13">
    <source>
        <dbReference type="PIRSR" id="PIRSR000948-1"/>
    </source>
</evidence>
<feature type="binding site" evidence="13">
    <location>
        <position position="405"/>
    </location>
    <ligand>
        <name>Zn(2+)</name>
        <dbReference type="ChEBI" id="CHEBI:29105"/>
        <label>2</label>
    </ligand>
</feature>
<feature type="binding site" evidence="13">
    <location>
        <position position="222"/>
    </location>
    <ligand>
        <name>Zn(2+)</name>
        <dbReference type="ChEBI" id="CHEBI:29105"/>
        <label>2</label>
    </ligand>
</feature>
<comment type="function">
    <text evidence="12">Converts sphingomyelin to ceramide.</text>
</comment>
<evidence type="ECO:0000259" key="16">
    <source>
        <dbReference type="PROSITE" id="PS50015"/>
    </source>
</evidence>
<evidence type="ECO:0000256" key="12">
    <source>
        <dbReference type="PIRNR" id="PIRNR000948"/>
    </source>
</evidence>
<dbReference type="InterPro" id="IPR004843">
    <property type="entry name" value="Calcineurin-like_PHP"/>
</dbReference>
<evidence type="ECO:0000256" key="15">
    <source>
        <dbReference type="SAM" id="SignalP"/>
    </source>
</evidence>
<comment type="catalytic activity">
    <reaction evidence="11">
        <text>a sphingomyelin + H2O = phosphocholine + an N-acylsphing-4-enine + H(+)</text>
        <dbReference type="Rhea" id="RHEA:19253"/>
        <dbReference type="ChEBI" id="CHEBI:15377"/>
        <dbReference type="ChEBI" id="CHEBI:15378"/>
        <dbReference type="ChEBI" id="CHEBI:17636"/>
        <dbReference type="ChEBI" id="CHEBI:52639"/>
        <dbReference type="ChEBI" id="CHEBI:295975"/>
        <dbReference type="EC" id="3.1.4.12"/>
    </reaction>
    <physiologicalReaction direction="left-to-right" evidence="11">
        <dbReference type="Rhea" id="RHEA:19254"/>
    </physiologicalReaction>
</comment>
<evidence type="ECO:0000256" key="11">
    <source>
        <dbReference type="ARBA" id="ARBA00047268"/>
    </source>
</evidence>
<comment type="similarity">
    <text evidence="2 12">Belongs to the acid sphingomyelinase family.</text>
</comment>
<proteinExistence type="inferred from homology"/>
<keyword evidence="7 13" id="KW-0862">Zinc</keyword>
<comment type="cofactor">
    <cofactor evidence="13">
        <name>Zn(2+)</name>
        <dbReference type="ChEBI" id="CHEBI:29105"/>
    </cofactor>
    <text evidence="13">Binds 2 Zn(2+) ions per subunit.</text>
</comment>
<dbReference type="CDD" id="cd00842">
    <property type="entry name" value="MPP_ASMase"/>
    <property type="match status" value="1"/>
</dbReference>
<feature type="binding site" evidence="13">
    <location>
        <position position="262"/>
    </location>
    <ligand>
        <name>Zn(2+)</name>
        <dbReference type="ChEBI" id="CHEBI:29105"/>
        <label>2</label>
    </ligand>
</feature>
<evidence type="ECO:0000256" key="10">
    <source>
        <dbReference type="ARBA" id="ARBA00023295"/>
    </source>
</evidence>
<feature type="signal peptide" evidence="15">
    <location>
        <begin position="1"/>
        <end position="17"/>
    </location>
</feature>
<dbReference type="GO" id="GO:0016020">
    <property type="term" value="C:membrane"/>
    <property type="evidence" value="ECO:0007669"/>
    <property type="project" value="GOC"/>
</dbReference>
<accession>A0A914DRP3</accession>
<dbReference type="PANTHER" id="PTHR10340:SF31">
    <property type="entry name" value="SPHINGOMYELIN PHOSPHODIESTERASE ASM-3-RELATED"/>
    <property type="match status" value="1"/>
</dbReference>
<keyword evidence="4 13" id="KW-0479">Metal-binding</keyword>
<dbReference type="GO" id="GO:0046872">
    <property type="term" value="F:metal ion binding"/>
    <property type="evidence" value="ECO:0007669"/>
    <property type="project" value="UniProtKB-KW"/>
</dbReference>
<evidence type="ECO:0000313" key="18">
    <source>
        <dbReference type="WBParaSite" id="ACRNAN_scaffold3457.g23879.t1"/>
    </source>
</evidence>
<dbReference type="AlphaFoldDB" id="A0A914DRP3"/>
<feature type="domain" description="Saposin B-type" evidence="16">
    <location>
        <begin position="24"/>
        <end position="108"/>
    </location>
</feature>
<dbReference type="Pfam" id="PF00149">
    <property type="entry name" value="Metallophos"/>
    <property type="match status" value="1"/>
</dbReference>
<comment type="subcellular location">
    <subcellularLocation>
        <location evidence="1">Secreted</location>
    </subcellularLocation>
</comment>
<evidence type="ECO:0000256" key="3">
    <source>
        <dbReference type="ARBA" id="ARBA00022525"/>
    </source>
</evidence>
<evidence type="ECO:0000256" key="7">
    <source>
        <dbReference type="ARBA" id="ARBA00022833"/>
    </source>
</evidence>
<evidence type="ECO:0000256" key="2">
    <source>
        <dbReference type="ARBA" id="ARBA00008234"/>
    </source>
</evidence>
<keyword evidence="10 12" id="KW-0326">Glycosidase</keyword>
<evidence type="ECO:0000313" key="17">
    <source>
        <dbReference type="Proteomes" id="UP000887540"/>
    </source>
</evidence>
<evidence type="ECO:0000256" key="1">
    <source>
        <dbReference type="ARBA" id="ARBA00004613"/>
    </source>
</evidence>
<feature type="disulfide bond" evidence="14">
    <location>
        <begin position="167"/>
        <end position="193"/>
    </location>
</feature>
<dbReference type="InterPro" id="IPR011160">
    <property type="entry name" value="Sphingomy_PDE"/>
</dbReference>
<dbReference type="SUPFAM" id="SSF56300">
    <property type="entry name" value="Metallo-dependent phosphatases"/>
    <property type="match status" value="1"/>
</dbReference>
<dbReference type="PIRSF" id="PIRSF000948">
    <property type="entry name" value="Sphingomy_PDE"/>
    <property type="match status" value="1"/>
</dbReference>
<feature type="binding site" evidence="13">
    <location>
        <position position="371"/>
    </location>
    <ligand>
        <name>Zn(2+)</name>
        <dbReference type="ChEBI" id="CHEBI:29105"/>
        <label>2</label>
    </ligand>
</feature>
<feature type="binding site" evidence="13">
    <location>
        <position position="222"/>
    </location>
    <ligand>
        <name>Zn(2+)</name>
        <dbReference type="ChEBI" id="CHEBI:29105"/>
        <label>1</label>
    </ligand>
</feature>
<evidence type="ECO:0000256" key="6">
    <source>
        <dbReference type="ARBA" id="ARBA00022801"/>
    </source>
</evidence>
<feature type="disulfide bond" evidence="14">
    <location>
        <begin position="59"/>
        <end position="71"/>
    </location>
</feature>
<feature type="binding site" evidence="13">
    <location>
        <position position="407"/>
    </location>
    <ligand>
        <name>Zn(2+)</name>
        <dbReference type="ChEBI" id="CHEBI:29105"/>
        <label>1</label>
    </ligand>
</feature>
<dbReference type="GO" id="GO:0005615">
    <property type="term" value="C:extracellular space"/>
    <property type="evidence" value="ECO:0007669"/>
    <property type="project" value="TreeGrafter"/>
</dbReference>
<dbReference type="SMART" id="SM00741">
    <property type="entry name" value="SapB"/>
    <property type="match status" value="1"/>
</dbReference>
<dbReference type="WBParaSite" id="ACRNAN_scaffold3457.g23879.t1">
    <property type="protein sequence ID" value="ACRNAN_scaffold3457.g23879.t1"/>
    <property type="gene ID" value="ACRNAN_scaffold3457.g23879"/>
</dbReference>
<feature type="disulfide bond" evidence="14">
    <location>
        <begin position="161"/>
        <end position="166"/>
    </location>
</feature>
<dbReference type="InterPro" id="IPR011001">
    <property type="entry name" value="Saposin-like"/>
</dbReference>